<evidence type="ECO:0000256" key="5">
    <source>
        <dbReference type="ARBA" id="ARBA00022989"/>
    </source>
</evidence>
<dbReference type="Pfam" id="PF01694">
    <property type="entry name" value="Rhomboid"/>
    <property type="match status" value="1"/>
</dbReference>
<dbReference type="GO" id="GO:0006508">
    <property type="term" value="P:proteolysis"/>
    <property type="evidence" value="ECO:0007669"/>
    <property type="project" value="UniProtKB-KW"/>
</dbReference>
<evidence type="ECO:0000256" key="2">
    <source>
        <dbReference type="ARBA" id="ARBA00009045"/>
    </source>
</evidence>
<dbReference type="GO" id="GO:0016020">
    <property type="term" value="C:membrane"/>
    <property type="evidence" value="ECO:0007669"/>
    <property type="project" value="UniProtKB-SubCell"/>
</dbReference>
<protein>
    <submittedName>
        <fullName evidence="9">Rhomboid family intramembrane serine protease</fullName>
    </submittedName>
</protein>
<feature type="transmembrane region" description="Helical" evidence="7">
    <location>
        <begin position="100"/>
        <end position="119"/>
    </location>
</feature>
<dbReference type="InterPro" id="IPR035952">
    <property type="entry name" value="Rhomboid-like_sf"/>
</dbReference>
<feature type="transmembrane region" description="Helical" evidence="7">
    <location>
        <begin position="12"/>
        <end position="33"/>
    </location>
</feature>
<comment type="caution">
    <text evidence="9">The sequence shown here is derived from an EMBL/GenBank/DDBJ whole genome shotgun (WGS) entry which is preliminary data.</text>
</comment>
<keyword evidence="3 7" id="KW-0812">Transmembrane</keyword>
<organism evidence="9 10">
    <name type="scientific">Paenibacillus oceani</name>
    <dbReference type="NCBI Taxonomy" id="2772510"/>
    <lineage>
        <taxon>Bacteria</taxon>
        <taxon>Bacillati</taxon>
        <taxon>Bacillota</taxon>
        <taxon>Bacilli</taxon>
        <taxon>Bacillales</taxon>
        <taxon>Paenibacillaceae</taxon>
        <taxon>Paenibacillus</taxon>
    </lineage>
</organism>
<feature type="transmembrane region" description="Helical" evidence="7">
    <location>
        <begin position="65"/>
        <end position="88"/>
    </location>
</feature>
<name>A0A927CCC4_9BACL</name>
<evidence type="ECO:0000256" key="1">
    <source>
        <dbReference type="ARBA" id="ARBA00004141"/>
    </source>
</evidence>
<keyword evidence="9" id="KW-0645">Protease</keyword>
<dbReference type="EMBL" id="JACXJA010000042">
    <property type="protein sequence ID" value="MBD2865453.1"/>
    <property type="molecule type" value="Genomic_DNA"/>
</dbReference>
<keyword evidence="4" id="KW-0378">Hydrolase</keyword>
<dbReference type="Gene3D" id="1.20.1540.10">
    <property type="entry name" value="Rhomboid-like"/>
    <property type="match status" value="1"/>
</dbReference>
<dbReference type="GO" id="GO:0004252">
    <property type="term" value="F:serine-type endopeptidase activity"/>
    <property type="evidence" value="ECO:0007669"/>
    <property type="project" value="InterPro"/>
</dbReference>
<sequence>MLFLRYESFRQYIRWYPVTTIILAINIVLYIGMELYGSTHDSMTLIQFGALFSEPPFSGEYWRYFASQFIHIGFDHLLFNCFSLFVFAPPLERLLGTWKYIVFYLGSGFIGNLSTQLFYNQPEPLVSAGASGAIYGVFAAYLFIALFYKKALDKQSSSTIKTVVIVGFIYSFLIPQVNLYAHIGGFVGGFLLFAPLFRKMPG</sequence>
<dbReference type="RefSeq" id="WP_190931073.1">
    <property type="nucleotide sequence ID" value="NZ_JACXJA010000042.1"/>
</dbReference>
<evidence type="ECO:0000256" key="6">
    <source>
        <dbReference type="ARBA" id="ARBA00023136"/>
    </source>
</evidence>
<dbReference type="SUPFAM" id="SSF144091">
    <property type="entry name" value="Rhomboid-like"/>
    <property type="match status" value="1"/>
</dbReference>
<dbReference type="InterPro" id="IPR022764">
    <property type="entry name" value="Peptidase_S54_rhomboid_dom"/>
</dbReference>
<evidence type="ECO:0000256" key="3">
    <source>
        <dbReference type="ARBA" id="ARBA00022692"/>
    </source>
</evidence>
<keyword evidence="5 7" id="KW-1133">Transmembrane helix</keyword>
<comment type="similarity">
    <text evidence="2">Belongs to the peptidase S54 family.</text>
</comment>
<dbReference type="Proteomes" id="UP000639396">
    <property type="component" value="Unassembled WGS sequence"/>
</dbReference>
<dbReference type="AlphaFoldDB" id="A0A927CCC4"/>
<evidence type="ECO:0000256" key="7">
    <source>
        <dbReference type="SAM" id="Phobius"/>
    </source>
</evidence>
<dbReference type="PANTHER" id="PTHR43731:SF14">
    <property type="entry name" value="PRESENILIN-ASSOCIATED RHOMBOID-LIKE PROTEIN, MITOCHONDRIAL"/>
    <property type="match status" value="1"/>
</dbReference>
<feature type="transmembrane region" description="Helical" evidence="7">
    <location>
        <begin position="125"/>
        <end position="148"/>
    </location>
</feature>
<evidence type="ECO:0000256" key="4">
    <source>
        <dbReference type="ARBA" id="ARBA00022801"/>
    </source>
</evidence>
<evidence type="ECO:0000313" key="9">
    <source>
        <dbReference type="EMBL" id="MBD2865453.1"/>
    </source>
</evidence>
<dbReference type="InterPro" id="IPR050925">
    <property type="entry name" value="Rhomboid_protease_S54"/>
</dbReference>
<evidence type="ECO:0000313" key="10">
    <source>
        <dbReference type="Proteomes" id="UP000639396"/>
    </source>
</evidence>
<gene>
    <name evidence="9" type="ORF">IDH45_26065</name>
</gene>
<reference evidence="9" key="1">
    <citation type="submission" date="2020-09" db="EMBL/GenBank/DDBJ databases">
        <title>A novel bacterium of genus Paenibacillus, isolated from South China Sea.</title>
        <authorList>
            <person name="Huang H."/>
            <person name="Mo K."/>
            <person name="Hu Y."/>
        </authorList>
    </citation>
    <scope>NUCLEOTIDE SEQUENCE</scope>
    <source>
        <strain evidence="9">IB182363</strain>
    </source>
</reference>
<evidence type="ECO:0000259" key="8">
    <source>
        <dbReference type="Pfam" id="PF01694"/>
    </source>
</evidence>
<feature type="transmembrane region" description="Helical" evidence="7">
    <location>
        <begin position="179"/>
        <end position="197"/>
    </location>
</feature>
<keyword evidence="10" id="KW-1185">Reference proteome</keyword>
<comment type="subcellular location">
    <subcellularLocation>
        <location evidence="1">Membrane</location>
        <topology evidence="1">Multi-pass membrane protein</topology>
    </subcellularLocation>
</comment>
<keyword evidence="6 7" id="KW-0472">Membrane</keyword>
<feature type="domain" description="Peptidase S54 rhomboid" evidence="8">
    <location>
        <begin position="59"/>
        <end position="198"/>
    </location>
</feature>
<dbReference type="PANTHER" id="PTHR43731">
    <property type="entry name" value="RHOMBOID PROTEASE"/>
    <property type="match status" value="1"/>
</dbReference>
<accession>A0A927CCC4</accession>
<proteinExistence type="inferred from homology"/>